<accession>A0A4Y7RCI7</accession>
<evidence type="ECO:0000313" key="2">
    <source>
        <dbReference type="Proteomes" id="UP000298030"/>
    </source>
</evidence>
<protein>
    <submittedName>
        <fullName evidence="1">Uncharacterized protein</fullName>
    </submittedName>
</protein>
<comment type="caution">
    <text evidence="1">The sequence shown here is derived from an EMBL/GenBank/DDBJ whole genome shotgun (WGS) entry which is preliminary data.</text>
</comment>
<evidence type="ECO:0000313" key="1">
    <source>
        <dbReference type="EMBL" id="TEB06433.1"/>
    </source>
</evidence>
<reference evidence="1 2" key="1">
    <citation type="journal article" date="2019" name="Nat. Ecol. Evol.">
        <title>Megaphylogeny resolves global patterns of mushroom evolution.</title>
        <authorList>
            <person name="Varga T."/>
            <person name="Krizsan K."/>
            <person name="Foldi C."/>
            <person name="Dima B."/>
            <person name="Sanchez-Garcia M."/>
            <person name="Sanchez-Ramirez S."/>
            <person name="Szollosi G.J."/>
            <person name="Szarkandi J.G."/>
            <person name="Papp V."/>
            <person name="Albert L."/>
            <person name="Andreopoulos W."/>
            <person name="Angelini C."/>
            <person name="Antonin V."/>
            <person name="Barry K.W."/>
            <person name="Bougher N.L."/>
            <person name="Buchanan P."/>
            <person name="Buyck B."/>
            <person name="Bense V."/>
            <person name="Catcheside P."/>
            <person name="Chovatia M."/>
            <person name="Cooper J."/>
            <person name="Damon W."/>
            <person name="Desjardin D."/>
            <person name="Finy P."/>
            <person name="Geml J."/>
            <person name="Haridas S."/>
            <person name="Hughes K."/>
            <person name="Justo A."/>
            <person name="Karasinski D."/>
            <person name="Kautmanova I."/>
            <person name="Kiss B."/>
            <person name="Kocsube S."/>
            <person name="Kotiranta H."/>
            <person name="LaButti K.M."/>
            <person name="Lechner B.E."/>
            <person name="Liimatainen K."/>
            <person name="Lipzen A."/>
            <person name="Lukacs Z."/>
            <person name="Mihaltcheva S."/>
            <person name="Morgado L.N."/>
            <person name="Niskanen T."/>
            <person name="Noordeloos M.E."/>
            <person name="Ohm R.A."/>
            <person name="Ortiz-Santana B."/>
            <person name="Ovrebo C."/>
            <person name="Racz N."/>
            <person name="Riley R."/>
            <person name="Savchenko A."/>
            <person name="Shiryaev A."/>
            <person name="Soop K."/>
            <person name="Spirin V."/>
            <person name="Szebenyi C."/>
            <person name="Tomsovsky M."/>
            <person name="Tulloss R.E."/>
            <person name="Uehling J."/>
            <person name="Grigoriev I.V."/>
            <person name="Vagvolgyi C."/>
            <person name="Papp T."/>
            <person name="Martin F.M."/>
            <person name="Miettinen O."/>
            <person name="Hibbett D.S."/>
            <person name="Nagy L.G."/>
        </authorList>
    </citation>
    <scope>NUCLEOTIDE SEQUENCE [LARGE SCALE GENOMIC DNA]</scope>
    <source>
        <strain evidence="1 2">FP101781</strain>
    </source>
</reference>
<name>A0A4Y7RCI7_COPMI</name>
<sequence>MAFFDSLRDSLPVSLHVACVLNAEDSSTRSIDLSGERGRVVRSSGLRCQILPPSPRFRHTRSVPAERAQRHVYPAAWRWAAWEARESVFVVVCAVEG</sequence>
<dbReference type="AlphaFoldDB" id="A0A4Y7RCI7"/>
<dbReference type="Proteomes" id="UP000298030">
    <property type="component" value="Unassembled WGS sequence"/>
</dbReference>
<keyword evidence="2" id="KW-1185">Reference proteome</keyword>
<dbReference type="EMBL" id="QPFP01000559">
    <property type="protein sequence ID" value="TEB06433.1"/>
    <property type="molecule type" value="Genomic_DNA"/>
</dbReference>
<organism evidence="1 2">
    <name type="scientific">Coprinellus micaceus</name>
    <name type="common">Glistening ink-cap mushroom</name>
    <name type="synonym">Coprinus micaceus</name>
    <dbReference type="NCBI Taxonomy" id="71717"/>
    <lineage>
        <taxon>Eukaryota</taxon>
        <taxon>Fungi</taxon>
        <taxon>Dikarya</taxon>
        <taxon>Basidiomycota</taxon>
        <taxon>Agaricomycotina</taxon>
        <taxon>Agaricomycetes</taxon>
        <taxon>Agaricomycetidae</taxon>
        <taxon>Agaricales</taxon>
        <taxon>Agaricineae</taxon>
        <taxon>Psathyrellaceae</taxon>
        <taxon>Coprinellus</taxon>
    </lineage>
</organism>
<gene>
    <name evidence="1" type="ORF">FA13DRAFT_1154576</name>
</gene>
<proteinExistence type="predicted"/>